<gene>
    <name evidence="3" type="ORF">WKW79_13895</name>
</gene>
<dbReference type="SUPFAM" id="SSF56935">
    <property type="entry name" value="Porins"/>
    <property type="match status" value="1"/>
</dbReference>
<evidence type="ECO:0000313" key="4">
    <source>
        <dbReference type="Proteomes" id="UP001367030"/>
    </source>
</evidence>
<evidence type="ECO:0000256" key="1">
    <source>
        <dbReference type="SAM" id="MobiDB-lite"/>
    </source>
</evidence>
<reference evidence="3 4" key="1">
    <citation type="submission" date="2024-03" db="EMBL/GenBank/DDBJ databases">
        <title>Novel species of the genus Variovorax.</title>
        <authorList>
            <person name="Liu Q."/>
            <person name="Xin Y.-H."/>
        </authorList>
    </citation>
    <scope>NUCLEOTIDE SEQUENCE [LARGE SCALE GENOMIC DNA]</scope>
    <source>
        <strain evidence="3 4">KACC 18901</strain>
    </source>
</reference>
<sequence length="496" mass="52499">MPKFLPASLALALSLPIGAMADTTSDVRALQKEMKAMRADYEARLKALEQRVKSAEAAASVPSTATAKATAPATATPAATTTTADITATGTGTWSPPTTVAQPAPQATPANSAAPAAVASSGGGASSFNPALSLILSGGYTRTTRDPADYRITGFPLPPGAEIGPGTRNFSLGETELGFSASVDPWFRGAANISVAADNSVSIEEAFVETTALGKGFTLKGGRFFSGIGYLNPQHAHTWDFVDAPLAYQAMLGTQYGDDGVQLKWIAPIDQYLELGAELGRGRTFPGSDRDANGAGMYALYAHTGGDIGVSNSWRAGISMLNAKASDQALTSFDGAGMPFASQFTGNSRVYVLDGVWKWAPNGNATRTNFKLQGEYLRSQRDGSMVLGADGALPSPYNVTQSGWYLQGVYQFMPNWRIGLRTERLDPGTPSFGLDTGLVGTAYRAKKNSIMLDWNPSEFSRIRLQFAQDRAREGKPDNQISLQYQMSLGAHGAHSY</sequence>
<evidence type="ECO:0000256" key="2">
    <source>
        <dbReference type="SAM" id="SignalP"/>
    </source>
</evidence>
<organism evidence="3 4">
    <name type="scientific">Variovorax robiniae</name>
    <dbReference type="NCBI Taxonomy" id="1836199"/>
    <lineage>
        <taxon>Bacteria</taxon>
        <taxon>Pseudomonadati</taxon>
        <taxon>Pseudomonadota</taxon>
        <taxon>Betaproteobacteria</taxon>
        <taxon>Burkholderiales</taxon>
        <taxon>Comamonadaceae</taxon>
        <taxon>Variovorax</taxon>
    </lineage>
</organism>
<protein>
    <recommendedName>
        <fullName evidence="5">Porin</fullName>
    </recommendedName>
</protein>
<dbReference type="Proteomes" id="UP001367030">
    <property type="component" value="Unassembled WGS sequence"/>
</dbReference>
<feature type="chain" id="PRO_5046316976" description="Porin" evidence="2">
    <location>
        <begin position="22"/>
        <end position="496"/>
    </location>
</feature>
<keyword evidence="4" id="KW-1185">Reference proteome</keyword>
<feature type="signal peptide" evidence="2">
    <location>
        <begin position="1"/>
        <end position="21"/>
    </location>
</feature>
<dbReference type="RefSeq" id="WP_340335753.1">
    <property type="nucleotide sequence ID" value="NZ_JBBKZS010000005.1"/>
</dbReference>
<comment type="caution">
    <text evidence="3">The sequence shown here is derived from an EMBL/GenBank/DDBJ whole genome shotgun (WGS) entry which is preliminary data.</text>
</comment>
<dbReference type="EMBL" id="JBBKZS010000005">
    <property type="protein sequence ID" value="MEJ8855670.1"/>
    <property type="molecule type" value="Genomic_DNA"/>
</dbReference>
<name>A0ABU8X764_9BURK</name>
<evidence type="ECO:0000313" key="3">
    <source>
        <dbReference type="EMBL" id="MEJ8855670.1"/>
    </source>
</evidence>
<feature type="region of interest" description="Disordered" evidence="1">
    <location>
        <begin position="56"/>
        <end position="125"/>
    </location>
</feature>
<keyword evidence="2" id="KW-0732">Signal</keyword>
<accession>A0ABU8X764</accession>
<dbReference type="Gene3D" id="2.40.160.10">
    <property type="entry name" value="Porin"/>
    <property type="match status" value="1"/>
</dbReference>
<dbReference type="InterPro" id="IPR023614">
    <property type="entry name" value="Porin_dom_sf"/>
</dbReference>
<evidence type="ECO:0008006" key="5">
    <source>
        <dbReference type="Google" id="ProtNLM"/>
    </source>
</evidence>
<proteinExistence type="predicted"/>